<dbReference type="PANTHER" id="PTHR43775:SF20">
    <property type="entry name" value="HYBRID PKS-NRPS SYNTHETASE APDA"/>
    <property type="match status" value="1"/>
</dbReference>
<dbReference type="PANTHER" id="PTHR43775">
    <property type="entry name" value="FATTY ACID SYNTHASE"/>
    <property type="match status" value="1"/>
</dbReference>
<dbReference type="PROSITE" id="PS52004">
    <property type="entry name" value="KS3_2"/>
    <property type="match status" value="1"/>
</dbReference>
<dbReference type="Pfam" id="PF00698">
    <property type="entry name" value="Acyl_transf_1"/>
    <property type="match status" value="1"/>
</dbReference>
<keyword evidence="3" id="KW-0808">Transferase</keyword>
<evidence type="ECO:0000256" key="1">
    <source>
        <dbReference type="ARBA" id="ARBA00022450"/>
    </source>
</evidence>
<keyword evidence="4" id="KW-0560">Oxidoreductase</keyword>
<dbReference type="GO" id="GO:0004315">
    <property type="term" value="F:3-oxoacyl-[acyl-carrier-protein] synthase activity"/>
    <property type="evidence" value="ECO:0007669"/>
    <property type="project" value="InterPro"/>
</dbReference>
<dbReference type="SMART" id="SM00825">
    <property type="entry name" value="PKS_KS"/>
    <property type="match status" value="1"/>
</dbReference>
<evidence type="ECO:0000313" key="7">
    <source>
        <dbReference type="EMBL" id="CAJ2500619.1"/>
    </source>
</evidence>
<feature type="domain" description="Ketosynthase family 3 (KS3)" evidence="6">
    <location>
        <begin position="21"/>
        <end position="454"/>
    </location>
</feature>
<dbReference type="Gene3D" id="3.40.366.10">
    <property type="entry name" value="Malonyl-Coenzyme A Acyl Carrier Protein, domain 2"/>
    <property type="match status" value="1"/>
</dbReference>
<dbReference type="GO" id="GO:0016491">
    <property type="term" value="F:oxidoreductase activity"/>
    <property type="evidence" value="ECO:0007669"/>
    <property type="project" value="UniProtKB-KW"/>
</dbReference>
<dbReference type="InterPro" id="IPR014031">
    <property type="entry name" value="Ketoacyl_synth_C"/>
</dbReference>
<dbReference type="InterPro" id="IPR016039">
    <property type="entry name" value="Thiolase-like"/>
</dbReference>
<comment type="caution">
    <text evidence="7">The sequence shown here is derived from an EMBL/GenBank/DDBJ whole genome shotgun (WGS) entry which is preliminary data.</text>
</comment>
<name>A0AAI8V8Z3_9PEZI</name>
<dbReference type="Pfam" id="PF02801">
    <property type="entry name" value="Ketoacyl-synt_C"/>
    <property type="match status" value="1"/>
</dbReference>
<dbReference type="AlphaFoldDB" id="A0AAI8V8Z3"/>
<dbReference type="Gene3D" id="3.30.70.3290">
    <property type="match status" value="1"/>
</dbReference>
<evidence type="ECO:0000256" key="2">
    <source>
        <dbReference type="ARBA" id="ARBA00022553"/>
    </source>
</evidence>
<dbReference type="Gene3D" id="3.40.47.10">
    <property type="match status" value="1"/>
</dbReference>
<dbReference type="Pfam" id="PF16197">
    <property type="entry name" value="KAsynt_C_assoc"/>
    <property type="match status" value="1"/>
</dbReference>
<keyword evidence="2" id="KW-0597">Phosphoprotein</keyword>
<dbReference type="InterPro" id="IPR050091">
    <property type="entry name" value="PKS_NRPS_Biosynth_Enz"/>
</dbReference>
<dbReference type="EMBL" id="CAUWAG010000003">
    <property type="protein sequence ID" value="CAJ2500619.1"/>
    <property type="molecule type" value="Genomic_DNA"/>
</dbReference>
<dbReference type="InterPro" id="IPR016035">
    <property type="entry name" value="Acyl_Trfase/lysoPLipase"/>
</dbReference>
<reference evidence="7" key="1">
    <citation type="submission" date="2023-10" db="EMBL/GenBank/DDBJ databases">
        <authorList>
            <person name="Hackl T."/>
        </authorList>
    </citation>
    <scope>NUCLEOTIDE SEQUENCE</scope>
</reference>
<organism evidence="7 8">
    <name type="scientific">Anthostomella pinea</name>
    <dbReference type="NCBI Taxonomy" id="933095"/>
    <lineage>
        <taxon>Eukaryota</taxon>
        <taxon>Fungi</taxon>
        <taxon>Dikarya</taxon>
        <taxon>Ascomycota</taxon>
        <taxon>Pezizomycotina</taxon>
        <taxon>Sordariomycetes</taxon>
        <taxon>Xylariomycetidae</taxon>
        <taxon>Xylariales</taxon>
        <taxon>Xylariaceae</taxon>
        <taxon>Anthostomella</taxon>
    </lineage>
</organism>
<dbReference type="Pfam" id="PF00109">
    <property type="entry name" value="ketoacyl-synt"/>
    <property type="match status" value="1"/>
</dbReference>
<feature type="compositionally biased region" description="Basic and acidic residues" evidence="5">
    <location>
        <begin position="53"/>
        <end position="62"/>
    </location>
</feature>
<feature type="region of interest" description="Disordered" evidence="5">
    <location>
        <begin position="53"/>
        <end position="74"/>
    </location>
</feature>
<dbReference type="InterPro" id="IPR001227">
    <property type="entry name" value="Ac_transferase_dom_sf"/>
</dbReference>
<dbReference type="InterPro" id="IPR032821">
    <property type="entry name" value="PKS_assoc"/>
</dbReference>
<dbReference type="GO" id="GO:0044550">
    <property type="term" value="P:secondary metabolite biosynthetic process"/>
    <property type="evidence" value="ECO:0007669"/>
    <property type="project" value="UniProtKB-ARBA"/>
</dbReference>
<dbReference type="InterPro" id="IPR018201">
    <property type="entry name" value="Ketoacyl_synth_AS"/>
</dbReference>
<keyword evidence="1" id="KW-0596">Phosphopantetheine</keyword>
<dbReference type="InterPro" id="IPR014043">
    <property type="entry name" value="Acyl_transferase_dom"/>
</dbReference>
<dbReference type="GO" id="GO:0004312">
    <property type="term" value="F:fatty acid synthase activity"/>
    <property type="evidence" value="ECO:0007669"/>
    <property type="project" value="TreeGrafter"/>
</dbReference>
<proteinExistence type="predicted"/>
<dbReference type="SUPFAM" id="SSF55048">
    <property type="entry name" value="Probable ACP-binding domain of malonyl-CoA ACP transacylase"/>
    <property type="match status" value="1"/>
</dbReference>
<sequence>MARQSLRNDPGFFFMIIHAPREPIAIIGAGCRFPGGASSPSKLWDLLREPRDVSKRNPDSRFDPAGFYHPNGEHHGASNVTKSYFLEDDPRLFDSVFFNITPREAEAIDPQQRVLLETVYEAMESSGLTLQALRGSQTSVYVGLMTSDYTDTQARDPENFSQYMATGTSRALISNRLSYFFDWKGPSMTIDTACSSSLTAIHLAVQSLRSGESTVACAAGANLLLTPDLFIAATSLHMISPSGKSQMWDEGADGYARGEGLSAVFLKTLSQALRDGDRIEGLIRETGFNSDGGTQGIKLPSPEAQAALIRATYRNAGLDPVSDRPQYFAAHGTGTQAGDPREASAISQAFFPPDKIHEDGAKLLVGSIKTIIGYTEGCAGVAGVLKAVLAMRNRTIPPNQHLLNLNSSVAPSYKHLLVPTTATPWPPVPANHPLRASINSFGFGGTNAHAIVETYEPTVHDIGPWGIKSKLSNQDPVDEPDAQSHRDFTSVPLVLSANSESALVAMVERYIELAQGDDISLGALAHTLCNHRSTLPQKVFFSGPTKGEVLQAMRTTLDKVKGAQGVLMGSRSLFTSEAGSGTKSRVLGVFTGQGAQWPAMGKAIIQSSPVFGRIIQDLEESLGQLPDAPGWSLREELLAPAASSRLGEAALSQPLCTAIQIGLVDLLKHAGVSFDVVVGHSSGEIGAAYAAGRFSASDAIRIAYYRGVHAQLAQGSRGQKGAMIAVGFGFKEALQFCNSSSTKGRLAVAASNSPGSVTLSGDQDAVDEAKQELDGKGLLSLPSHASVWRGLHGLLAVVQHPNTRTSVSVYLDFKRQPGTRDGE</sequence>
<gene>
    <name evidence="7" type="ORF">KHLLAP_LOCUS1087</name>
</gene>
<dbReference type="SUPFAM" id="SSF52151">
    <property type="entry name" value="FabD/lysophospholipase-like"/>
    <property type="match status" value="1"/>
</dbReference>
<dbReference type="InterPro" id="IPR014030">
    <property type="entry name" value="Ketoacyl_synth_N"/>
</dbReference>
<evidence type="ECO:0000256" key="4">
    <source>
        <dbReference type="ARBA" id="ARBA00023002"/>
    </source>
</evidence>
<protein>
    <submittedName>
        <fullName evidence="7">Uu.00g034720.m01.CDS01</fullName>
    </submittedName>
</protein>
<dbReference type="Proteomes" id="UP001295740">
    <property type="component" value="Unassembled WGS sequence"/>
</dbReference>
<evidence type="ECO:0000313" key="8">
    <source>
        <dbReference type="Proteomes" id="UP001295740"/>
    </source>
</evidence>
<evidence type="ECO:0000259" key="6">
    <source>
        <dbReference type="PROSITE" id="PS52004"/>
    </source>
</evidence>
<evidence type="ECO:0000256" key="5">
    <source>
        <dbReference type="SAM" id="MobiDB-lite"/>
    </source>
</evidence>
<keyword evidence="8" id="KW-1185">Reference proteome</keyword>
<accession>A0AAI8V8Z3</accession>
<dbReference type="SMART" id="SM00827">
    <property type="entry name" value="PKS_AT"/>
    <property type="match status" value="1"/>
</dbReference>
<evidence type="ECO:0000256" key="3">
    <source>
        <dbReference type="ARBA" id="ARBA00022679"/>
    </source>
</evidence>
<dbReference type="InterPro" id="IPR020841">
    <property type="entry name" value="PKS_Beta-ketoAc_synthase_dom"/>
</dbReference>
<dbReference type="PROSITE" id="PS00606">
    <property type="entry name" value="KS3_1"/>
    <property type="match status" value="1"/>
</dbReference>
<dbReference type="SUPFAM" id="SSF53901">
    <property type="entry name" value="Thiolase-like"/>
    <property type="match status" value="1"/>
</dbReference>
<dbReference type="FunFam" id="3.40.47.10:FF:000019">
    <property type="entry name" value="Polyketide synthase type I"/>
    <property type="match status" value="1"/>
</dbReference>
<dbReference type="GO" id="GO:0006633">
    <property type="term" value="P:fatty acid biosynthetic process"/>
    <property type="evidence" value="ECO:0007669"/>
    <property type="project" value="InterPro"/>
</dbReference>
<dbReference type="InterPro" id="IPR016036">
    <property type="entry name" value="Malonyl_transacylase_ACP-bd"/>
</dbReference>
<dbReference type="CDD" id="cd00833">
    <property type="entry name" value="PKS"/>
    <property type="match status" value="1"/>
</dbReference>